<proteinExistence type="predicted"/>
<reference evidence="1" key="1">
    <citation type="submission" date="2018-02" db="EMBL/GenBank/DDBJ databases">
        <title>Rhizophora mucronata_Transcriptome.</title>
        <authorList>
            <person name="Meera S.P."/>
            <person name="Sreeshan A."/>
            <person name="Augustine A."/>
        </authorList>
    </citation>
    <scope>NUCLEOTIDE SEQUENCE</scope>
    <source>
        <tissue evidence="1">Leaf</tissue>
    </source>
</reference>
<sequence>MHVSNMNHGLLQSSYLPSCRQQQSSSCGNHQVNEQNLGEKLFFVSEP</sequence>
<accession>A0A2P2MCK6</accession>
<evidence type="ECO:0000313" key="1">
    <source>
        <dbReference type="EMBL" id="MBX27969.1"/>
    </source>
</evidence>
<dbReference type="EMBL" id="GGEC01047485">
    <property type="protein sequence ID" value="MBX27969.1"/>
    <property type="molecule type" value="Transcribed_RNA"/>
</dbReference>
<name>A0A2P2MCK6_RHIMU</name>
<organism evidence="1">
    <name type="scientific">Rhizophora mucronata</name>
    <name type="common">Asiatic mangrove</name>
    <dbReference type="NCBI Taxonomy" id="61149"/>
    <lineage>
        <taxon>Eukaryota</taxon>
        <taxon>Viridiplantae</taxon>
        <taxon>Streptophyta</taxon>
        <taxon>Embryophyta</taxon>
        <taxon>Tracheophyta</taxon>
        <taxon>Spermatophyta</taxon>
        <taxon>Magnoliopsida</taxon>
        <taxon>eudicotyledons</taxon>
        <taxon>Gunneridae</taxon>
        <taxon>Pentapetalae</taxon>
        <taxon>rosids</taxon>
        <taxon>fabids</taxon>
        <taxon>Malpighiales</taxon>
        <taxon>Rhizophoraceae</taxon>
        <taxon>Rhizophora</taxon>
    </lineage>
</organism>
<dbReference type="AlphaFoldDB" id="A0A2P2MCK6"/>
<protein>
    <submittedName>
        <fullName evidence="1">Uncharacterized protein</fullName>
    </submittedName>
</protein>